<keyword evidence="5" id="KW-0012">Acyltransferase</keyword>
<dbReference type="STRING" id="1163408.UU9_11918"/>
<evidence type="ECO:0000256" key="1">
    <source>
        <dbReference type="ARBA" id="ARBA00007274"/>
    </source>
</evidence>
<evidence type="ECO:0000313" key="9">
    <source>
        <dbReference type="Proteomes" id="UP000004210"/>
    </source>
</evidence>
<dbReference type="InterPro" id="IPR018357">
    <property type="entry name" value="Hexapep_transf_CS"/>
</dbReference>
<dbReference type="Gene3D" id="2.160.10.10">
    <property type="entry name" value="Hexapeptide repeat proteins"/>
    <property type="match status" value="1"/>
</dbReference>
<comment type="function">
    <text evidence="6">Acetyltransferase implicated in the O-acetylation of Nod factors.</text>
</comment>
<comment type="similarity">
    <text evidence="1">Belongs to the transferase hexapeptide repeat family.</text>
</comment>
<dbReference type="PATRIC" id="fig|1163408.3.peg.2435"/>
<keyword evidence="3 8" id="KW-0808">Transferase</keyword>
<dbReference type="Proteomes" id="UP000004210">
    <property type="component" value="Unassembled WGS sequence"/>
</dbReference>
<evidence type="ECO:0000256" key="7">
    <source>
        <dbReference type="ARBA" id="ARBA00067695"/>
    </source>
</evidence>
<reference evidence="8 9" key="1">
    <citation type="journal article" date="2012" name="J. Bacteriol.">
        <title>Genome sequences for six rhodanobacter strains, isolated from soils and the terrestrial subsurface, with variable denitrification capabilities.</title>
        <authorList>
            <person name="Kostka J.E."/>
            <person name="Green S.J."/>
            <person name="Rishishwar L."/>
            <person name="Prakash O."/>
            <person name="Katz L.S."/>
            <person name="Marino-Ramirez L."/>
            <person name="Jordan I.K."/>
            <person name="Munk C."/>
            <person name="Ivanova N."/>
            <person name="Mikhailova N."/>
            <person name="Watson D.B."/>
            <person name="Brown S.D."/>
            <person name="Palumbo A.V."/>
            <person name="Brooks S.C."/>
        </authorList>
    </citation>
    <scope>NUCLEOTIDE SEQUENCE [LARGE SCALE GENOMIC DNA]</scope>
    <source>
        <strain evidence="9">Jip2T</strain>
    </source>
</reference>
<accession>I4VN62</accession>
<dbReference type="SUPFAM" id="SSF51161">
    <property type="entry name" value="Trimeric LpxA-like enzymes"/>
    <property type="match status" value="1"/>
</dbReference>
<evidence type="ECO:0000256" key="5">
    <source>
        <dbReference type="ARBA" id="ARBA00023315"/>
    </source>
</evidence>
<dbReference type="FunFam" id="2.160.10.10:FF:000025">
    <property type="entry name" value="Hexapeptide-repeat containing-acetyltransferase"/>
    <property type="match status" value="1"/>
</dbReference>
<name>I4VN62_9GAMM</name>
<dbReference type="CDD" id="cd03357">
    <property type="entry name" value="LbH_MAT_GAT"/>
    <property type="match status" value="1"/>
</dbReference>
<dbReference type="GO" id="GO:0005829">
    <property type="term" value="C:cytosol"/>
    <property type="evidence" value="ECO:0007669"/>
    <property type="project" value="TreeGrafter"/>
</dbReference>
<dbReference type="GO" id="GO:0008374">
    <property type="term" value="F:O-acyltransferase activity"/>
    <property type="evidence" value="ECO:0007669"/>
    <property type="project" value="TreeGrafter"/>
</dbReference>
<dbReference type="InterPro" id="IPR001451">
    <property type="entry name" value="Hexapep"/>
</dbReference>
<evidence type="ECO:0000256" key="6">
    <source>
        <dbReference type="ARBA" id="ARBA00055587"/>
    </source>
</evidence>
<dbReference type="PANTHER" id="PTHR23416:SF23">
    <property type="entry name" value="ACETYLTRANSFERASE C18B11.09C-RELATED"/>
    <property type="match status" value="1"/>
</dbReference>
<dbReference type="InterPro" id="IPR011004">
    <property type="entry name" value="Trimer_LpxA-like_sf"/>
</dbReference>
<dbReference type="InterPro" id="IPR051159">
    <property type="entry name" value="Hexapeptide_acetyltransf"/>
</dbReference>
<organism evidence="8 9">
    <name type="scientific">Rhodanobacter fulvus Jip2</name>
    <dbReference type="NCBI Taxonomy" id="1163408"/>
    <lineage>
        <taxon>Bacteria</taxon>
        <taxon>Pseudomonadati</taxon>
        <taxon>Pseudomonadota</taxon>
        <taxon>Gammaproteobacteria</taxon>
        <taxon>Lysobacterales</taxon>
        <taxon>Rhodanobacteraceae</taxon>
        <taxon>Rhodanobacter</taxon>
    </lineage>
</organism>
<dbReference type="Pfam" id="PF00132">
    <property type="entry name" value="Hexapep"/>
    <property type="match status" value="1"/>
</dbReference>
<evidence type="ECO:0000256" key="2">
    <source>
        <dbReference type="ARBA" id="ARBA00022458"/>
    </source>
</evidence>
<proteinExistence type="inferred from homology"/>
<dbReference type="EMBL" id="AJXU01000048">
    <property type="protein sequence ID" value="EIL88653.1"/>
    <property type="molecule type" value="Genomic_DNA"/>
</dbReference>
<dbReference type="AlphaFoldDB" id="I4VN62"/>
<keyword evidence="9" id="KW-1185">Reference proteome</keyword>
<dbReference type="PANTHER" id="PTHR23416">
    <property type="entry name" value="SIALIC ACID SYNTHASE-RELATED"/>
    <property type="match status" value="1"/>
</dbReference>
<evidence type="ECO:0000313" key="8">
    <source>
        <dbReference type="EMBL" id="EIL88653.1"/>
    </source>
</evidence>
<dbReference type="Pfam" id="PF14602">
    <property type="entry name" value="Hexapep_2"/>
    <property type="match status" value="1"/>
</dbReference>
<comment type="caution">
    <text evidence="8">The sequence shown here is derived from an EMBL/GenBank/DDBJ whole genome shotgun (WGS) entry which is preliminary data.</text>
</comment>
<keyword evidence="2" id="KW-0536">Nodulation</keyword>
<dbReference type="PROSITE" id="PS00101">
    <property type="entry name" value="HEXAPEP_TRANSFERASES"/>
    <property type="match status" value="1"/>
</dbReference>
<protein>
    <recommendedName>
        <fullName evidence="7">Nodulation protein L</fullName>
    </recommendedName>
</protein>
<evidence type="ECO:0000256" key="4">
    <source>
        <dbReference type="ARBA" id="ARBA00022737"/>
    </source>
</evidence>
<keyword evidence="4" id="KW-0677">Repeat</keyword>
<dbReference type="eggNOG" id="COG0110">
    <property type="taxonomic scope" value="Bacteria"/>
</dbReference>
<evidence type="ECO:0000256" key="3">
    <source>
        <dbReference type="ARBA" id="ARBA00022679"/>
    </source>
</evidence>
<gene>
    <name evidence="8" type="ORF">UU9_11918</name>
</gene>
<sequence length="181" mass="19150">MVAGDWMRYRASPALQALTREANATCAVINRLYYDDAEEAMRLFHGLVPGAGAGIDFRPPIRIDYGARLVIGDRTFINADLMVIGGGEVTIGADCLIGPRCSIYTPNHAEDIARRLDGWELPKPVTIGNNVWIGGSVTITPGVTIGDHSIIGAGSVVTRDVPAGVVAAGNPCRVIRPLAEG</sequence>